<dbReference type="InterPro" id="IPR016187">
    <property type="entry name" value="CTDL_fold"/>
</dbReference>
<dbReference type="AlphaFoldDB" id="A0A368LHJ1"/>
<evidence type="ECO:0000313" key="2">
    <source>
        <dbReference type="EMBL" id="RCS70187.1"/>
    </source>
</evidence>
<proteinExistence type="predicted"/>
<dbReference type="RefSeq" id="WP_086959734.1">
    <property type="nucleotide sequence ID" value="NZ_FUKS01000013.1"/>
</dbReference>
<sequence length="410" mass="44593">MAEPSEAVIQQLVDELSTLNSDLIGQKDALTAASKETQTNADQVASDKVDVASNAAVAQQAATEAKQITGLDTVDDAVAQQAPAQVAAAVKQQSGGMNRYRQDANGNWNMMVRIPVMTNKVFNDALGTNWMPEEDPHPAFIRPDLTTMPWFEFAMYQASNDGNGNPVSAAYKDPYTNVSFDEAKAKCQAMGVRWGMTSNAQWAAITLWCLANGYQPLGNTYYGYSHERSYLAGIRQDGGINGDTNGSARILTGSGPVEFRHNKIMQGISDMAGNVWEWVDGMKSVGGQIFVATRERQDEAEWEAQSAYLDAGNKLNSEITGTTNTSVPWSSLGKSETYIANQLLQQLMIEPITETGEALGRLYYNNEGERLPSRGGSWSHTSGAGVAALYLNGGRTDRYASRGFRPAYFE</sequence>
<feature type="domain" description="Sulfatase-modifying factor enzyme-like" evidence="1">
    <location>
        <begin position="165"/>
        <end position="281"/>
    </location>
</feature>
<reference evidence="2 3" key="1">
    <citation type="journal article" date="2017" name="Elife">
        <title>Extensive horizontal gene transfer in cheese-associated bacteria.</title>
        <authorList>
            <person name="Bonham K.S."/>
            <person name="Wolfe B.E."/>
            <person name="Dutton R.J."/>
        </authorList>
    </citation>
    <scope>NUCLEOTIDE SEQUENCE [LARGE SCALE GENOMIC DNA]</scope>
    <source>
        <strain evidence="2 3">JB196</strain>
    </source>
</reference>
<evidence type="ECO:0000313" key="3">
    <source>
        <dbReference type="Proteomes" id="UP000252479"/>
    </source>
</evidence>
<keyword evidence="3" id="KW-1185">Reference proteome</keyword>
<accession>A0A368LHJ1</accession>
<dbReference type="Pfam" id="PF03781">
    <property type="entry name" value="FGE-sulfatase"/>
    <property type="match status" value="1"/>
</dbReference>
<comment type="caution">
    <text evidence="2">The sequence shown here is derived from an EMBL/GenBank/DDBJ whole genome shotgun (WGS) entry which is preliminary data.</text>
</comment>
<dbReference type="SUPFAM" id="SSF56436">
    <property type="entry name" value="C-type lectin-like"/>
    <property type="match status" value="1"/>
</dbReference>
<dbReference type="EMBL" id="QPGL01000002">
    <property type="protein sequence ID" value="RCS70187.1"/>
    <property type="molecule type" value="Genomic_DNA"/>
</dbReference>
<gene>
    <name evidence="2" type="ORF">CIK83_12035</name>
</gene>
<dbReference type="InterPro" id="IPR005532">
    <property type="entry name" value="SUMF_dom"/>
</dbReference>
<name>A0A368LHJ1_9VIBR</name>
<dbReference type="Proteomes" id="UP000252479">
    <property type="component" value="Unassembled WGS sequence"/>
</dbReference>
<organism evidence="2 3">
    <name type="scientific">Vibrio casei</name>
    <dbReference type="NCBI Taxonomy" id="673372"/>
    <lineage>
        <taxon>Bacteria</taxon>
        <taxon>Pseudomonadati</taxon>
        <taxon>Pseudomonadota</taxon>
        <taxon>Gammaproteobacteria</taxon>
        <taxon>Vibrionales</taxon>
        <taxon>Vibrionaceae</taxon>
        <taxon>Vibrio</taxon>
    </lineage>
</organism>
<evidence type="ECO:0000259" key="1">
    <source>
        <dbReference type="Pfam" id="PF03781"/>
    </source>
</evidence>
<protein>
    <recommendedName>
        <fullName evidence="1">Sulfatase-modifying factor enzyme-like domain-containing protein</fullName>
    </recommendedName>
</protein>
<dbReference type="GeneID" id="303189650"/>
<dbReference type="InterPro" id="IPR042095">
    <property type="entry name" value="SUMF_sf"/>
</dbReference>
<dbReference type="Gene3D" id="3.90.1580.10">
    <property type="entry name" value="paralog of FGE (formylglycine-generating enzyme)"/>
    <property type="match status" value="1"/>
</dbReference>